<evidence type="ECO:0000313" key="3">
    <source>
        <dbReference type="Proteomes" id="UP001412067"/>
    </source>
</evidence>
<sequence>MTEVSSSRLLWIHGLQRQGKPRLPSQKSLVIEPQRDRPSQRDRPHECSWHIHHPFNIDFNSQYVIPLEIVFLIRSIFYFNAEIYINGSTGHLRGGGGNVHEAPFFGLEAVLPYPFQIVSARELLWYRRRDT</sequence>
<organism evidence="2 3">
    <name type="scientific">Platanthera guangdongensis</name>
    <dbReference type="NCBI Taxonomy" id="2320717"/>
    <lineage>
        <taxon>Eukaryota</taxon>
        <taxon>Viridiplantae</taxon>
        <taxon>Streptophyta</taxon>
        <taxon>Embryophyta</taxon>
        <taxon>Tracheophyta</taxon>
        <taxon>Spermatophyta</taxon>
        <taxon>Magnoliopsida</taxon>
        <taxon>Liliopsida</taxon>
        <taxon>Asparagales</taxon>
        <taxon>Orchidaceae</taxon>
        <taxon>Orchidoideae</taxon>
        <taxon>Orchideae</taxon>
        <taxon>Orchidinae</taxon>
        <taxon>Platanthera</taxon>
    </lineage>
</organism>
<evidence type="ECO:0000313" key="2">
    <source>
        <dbReference type="EMBL" id="KAK8958204.1"/>
    </source>
</evidence>
<feature type="region of interest" description="Disordered" evidence="1">
    <location>
        <begin position="20"/>
        <end position="45"/>
    </location>
</feature>
<proteinExistence type="predicted"/>
<reference evidence="2 3" key="1">
    <citation type="journal article" date="2022" name="Nat. Plants">
        <title>Genomes of leafy and leafless Platanthera orchids illuminate the evolution of mycoheterotrophy.</title>
        <authorList>
            <person name="Li M.H."/>
            <person name="Liu K.W."/>
            <person name="Li Z."/>
            <person name="Lu H.C."/>
            <person name="Ye Q.L."/>
            <person name="Zhang D."/>
            <person name="Wang J.Y."/>
            <person name="Li Y.F."/>
            <person name="Zhong Z.M."/>
            <person name="Liu X."/>
            <person name="Yu X."/>
            <person name="Liu D.K."/>
            <person name="Tu X.D."/>
            <person name="Liu B."/>
            <person name="Hao Y."/>
            <person name="Liao X.Y."/>
            <person name="Jiang Y.T."/>
            <person name="Sun W.H."/>
            <person name="Chen J."/>
            <person name="Chen Y.Q."/>
            <person name="Ai Y."/>
            <person name="Zhai J.W."/>
            <person name="Wu S.S."/>
            <person name="Zhou Z."/>
            <person name="Hsiao Y.Y."/>
            <person name="Wu W.L."/>
            <person name="Chen Y.Y."/>
            <person name="Lin Y.F."/>
            <person name="Hsu J.L."/>
            <person name="Li C.Y."/>
            <person name="Wang Z.W."/>
            <person name="Zhao X."/>
            <person name="Zhong W.Y."/>
            <person name="Ma X.K."/>
            <person name="Ma L."/>
            <person name="Huang J."/>
            <person name="Chen G.Z."/>
            <person name="Huang M.Z."/>
            <person name="Huang L."/>
            <person name="Peng D.H."/>
            <person name="Luo Y.B."/>
            <person name="Zou S.Q."/>
            <person name="Chen S.P."/>
            <person name="Lan S."/>
            <person name="Tsai W.C."/>
            <person name="Van de Peer Y."/>
            <person name="Liu Z.J."/>
        </authorList>
    </citation>
    <scope>NUCLEOTIDE SEQUENCE [LARGE SCALE GENOMIC DNA]</scope>
    <source>
        <strain evidence="2">Lor288</strain>
    </source>
</reference>
<keyword evidence="3" id="KW-1185">Reference proteome</keyword>
<dbReference type="EMBL" id="JBBWWR010000012">
    <property type="protein sequence ID" value="KAK8958204.1"/>
    <property type="molecule type" value="Genomic_DNA"/>
</dbReference>
<evidence type="ECO:0000256" key="1">
    <source>
        <dbReference type="SAM" id="MobiDB-lite"/>
    </source>
</evidence>
<protein>
    <submittedName>
        <fullName evidence="2">Uncharacterized protein</fullName>
    </submittedName>
</protein>
<accession>A0ABR2M3Q0</accession>
<comment type="caution">
    <text evidence="2">The sequence shown here is derived from an EMBL/GenBank/DDBJ whole genome shotgun (WGS) entry which is preliminary data.</text>
</comment>
<feature type="compositionally biased region" description="Basic and acidic residues" evidence="1">
    <location>
        <begin position="33"/>
        <end position="45"/>
    </location>
</feature>
<dbReference type="Proteomes" id="UP001412067">
    <property type="component" value="Unassembled WGS sequence"/>
</dbReference>
<name>A0ABR2M3Q0_9ASPA</name>
<gene>
    <name evidence="2" type="ORF">KSP40_PGU021099</name>
</gene>